<evidence type="ECO:0000256" key="2">
    <source>
        <dbReference type="SAM" id="MobiDB-lite"/>
    </source>
</evidence>
<dbReference type="Pfam" id="PF00505">
    <property type="entry name" value="HMG_box"/>
    <property type="match status" value="1"/>
</dbReference>
<dbReference type="InterPro" id="IPR036910">
    <property type="entry name" value="HMG_box_dom_sf"/>
</dbReference>
<evidence type="ECO:0000313" key="5">
    <source>
        <dbReference type="Proteomes" id="UP000265703"/>
    </source>
</evidence>
<feature type="DNA-binding region" description="HMG box" evidence="1">
    <location>
        <begin position="93"/>
        <end position="161"/>
    </location>
</feature>
<feature type="region of interest" description="Disordered" evidence="2">
    <location>
        <begin position="154"/>
        <end position="207"/>
    </location>
</feature>
<feature type="domain" description="HMG box" evidence="3">
    <location>
        <begin position="93"/>
        <end position="161"/>
    </location>
</feature>
<dbReference type="InterPro" id="IPR009071">
    <property type="entry name" value="HMG_box_dom"/>
</dbReference>
<dbReference type="GO" id="GO:0003677">
    <property type="term" value="F:DNA binding"/>
    <property type="evidence" value="ECO:0007669"/>
    <property type="project" value="UniProtKB-UniRule"/>
</dbReference>
<feature type="compositionally biased region" description="Polar residues" evidence="2">
    <location>
        <begin position="191"/>
        <end position="207"/>
    </location>
</feature>
<evidence type="ECO:0000313" key="4">
    <source>
        <dbReference type="EMBL" id="RIA96224.1"/>
    </source>
</evidence>
<sequence length="345" mass="39383">MHSYYYYPTTQINSFDLYDECGFIEQESPFDVSSLINSPLSLDSESGNMTSSSVETSPVLNQDPSPVVLIKPPFPPTINIDDLVTSKPNGDKPSKSSNAFIIYRKAYVKELHSRGINLQMTQISPMVSESWKQEPENVKAEYKRLAEAAKRRYKEMWPSKQRRRQQRKNQQQQQPLPSSLFIDHSKPSNELGLSNLTQTPPQNTIDMNQWDFSQTSLWSLGGNNHHQTISPLQNLTLDPMLLNSNDGLYNNNNNTQSGLISPPLKNELINSSSTENSPLLNYLINNNNERGINRSMPVPNDHKTALMEYHQLMTNWHKDLRRQETHPYKTFADAASVSFFALHLV</sequence>
<evidence type="ECO:0000256" key="1">
    <source>
        <dbReference type="PROSITE-ProRule" id="PRU00267"/>
    </source>
</evidence>
<protein>
    <recommendedName>
        <fullName evidence="3">HMG box domain-containing protein</fullName>
    </recommendedName>
</protein>
<reference evidence="4 5" key="1">
    <citation type="submission" date="2018-06" db="EMBL/GenBank/DDBJ databases">
        <title>Comparative genomics reveals the genomic features of Rhizophagus irregularis, R. cerebriforme, R. diaphanum and Gigaspora rosea, and their symbiotic lifestyle signature.</title>
        <authorList>
            <person name="Morin E."/>
            <person name="San Clemente H."/>
            <person name="Chen E.C.H."/>
            <person name="De La Providencia I."/>
            <person name="Hainaut M."/>
            <person name="Kuo A."/>
            <person name="Kohler A."/>
            <person name="Murat C."/>
            <person name="Tang N."/>
            <person name="Roy S."/>
            <person name="Loubradou J."/>
            <person name="Henrissat B."/>
            <person name="Grigoriev I.V."/>
            <person name="Corradi N."/>
            <person name="Roux C."/>
            <person name="Martin F.M."/>
        </authorList>
    </citation>
    <scope>NUCLEOTIDE SEQUENCE [LARGE SCALE GENOMIC DNA]</scope>
    <source>
        <strain evidence="4 5">DAOM 227022</strain>
    </source>
</reference>
<dbReference type="PROSITE" id="PS50118">
    <property type="entry name" value="HMG_BOX_2"/>
    <property type="match status" value="1"/>
</dbReference>
<dbReference type="Gene3D" id="1.10.30.10">
    <property type="entry name" value="High mobility group box domain"/>
    <property type="match status" value="1"/>
</dbReference>
<keyword evidence="1" id="KW-0238">DNA-binding</keyword>
<dbReference type="GO" id="GO:0005634">
    <property type="term" value="C:nucleus"/>
    <property type="evidence" value="ECO:0007669"/>
    <property type="project" value="UniProtKB-UniRule"/>
</dbReference>
<dbReference type="SUPFAM" id="SSF47095">
    <property type="entry name" value="HMG-box"/>
    <property type="match status" value="1"/>
</dbReference>
<organism evidence="4 5">
    <name type="scientific">Glomus cerebriforme</name>
    <dbReference type="NCBI Taxonomy" id="658196"/>
    <lineage>
        <taxon>Eukaryota</taxon>
        <taxon>Fungi</taxon>
        <taxon>Fungi incertae sedis</taxon>
        <taxon>Mucoromycota</taxon>
        <taxon>Glomeromycotina</taxon>
        <taxon>Glomeromycetes</taxon>
        <taxon>Glomerales</taxon>
        <taxon>Glomeraceae</taxon>
        <taxon>Glomus</taxon>
    </lineage>
</organism>
<keyword evidence="1" id="KW-0539">Nucleus</keyword>
<dbReference type="Proteomes" id="UP000265703">
    <property type="component" value="Unassembled WGS sequence"/>
</dbReference>
<dbReference type="EMBL" id="QKYT01000048">
    <property type="protein sequence ID" value="RIA96224.1"/>
    <property type="molecule type" value="Genomic_DNA"/>
</dbReference>
<dbReference type="AlphaFoldDB" id="A0A397TMW2"/>
<dbReference type="OrthoDB" id="6247875at2759"/>
<evidence type="ECO:0000259" key="3">
    <source>
        <dbReference type="PROSITE" id="PS50118"/>
    </source>
</evidence>
<keyword evidence="5" id="KW-1185">Reference proteome</keyword>
<proteinExistence type="predicted"/>
<comment type="caution">
    <text evidence="4">The sequence shown here is derived from an EMBL/GenBank/DDBJ whole genome shotgun (WGS) entry which is preliminary data.</text>
</comment>
<dbReference type="CDD" id="cd01389">
    <property type="entry name" value="HMG-box_ROX1-like"/>
    <property type="match status" value="1"/>
</dbReference>
<gene>
    <name evidence="4" type="ORF">C1645_872196</name>
</gene>
<accession>A0A397TMW2</accession>
<dbReference type="SMART" id="SM00398">
    <property type="entry name" value="HMG"/>
    <property type="match status" value="1"/>
</dbReference>
<name>A0A397TMW2_9GLOM</name>